<dbReference type="GO" id="GO:0000387">
    <property type="term" value="P:spliceosomal snRNP assembly"/>
    <property type="evidence" value="ECO:0007669"/>
    <property type="project" value="TreeGrafter"/>
</dbReference>
<dbReference type="GO" id="GO:0030620">
    <property type="term" value="F:U2 snRNA binding"/>
    <property type="evidence" value="ECO:0007669"/>
    <property type="project" value="TreeGrafter"/>
</dbReference>
<organism evidence="3">
    <name type="scientific">Notodromas monacha</name>
    <dbReference type="NCBI Taxonomy" id="399045"/>
    <lineage>
        <taxon>Eukaryota</taxon>
        <taxon>Metazoa</taxon>
        <taxon>Ecdysozoa</taxon>
        <taxon>Arthropoda</taxon>
        <taxon>Crustacea</taxon>
        <taxon>Oligostraca</taxon>
        <taxon>Ostracoda</taxon>
        <taxon>Podocopa</taxon>
        <taxon>Podocopida</taxon>
        <taxon>Cypridocopina</taxon>
        <taxon>Cypridoidea</taxon>
        <taxon>Cyprididae</taxon>
        <taxon>Notodromas</taxon>
    </lineage>
</organism>
<sequence length="515" mass="56894">MRLWFDYQKPGNNDGENDTELVIRKVFLVETLKTPNVAALAEVIRSKFSIPSKIFLYLNDYGVDFEESITIFEHDDVVTIKCTDSEPCSHDKTSGSEESSGRRSILKKPKSVSILSPGDASLGSSRVNASSTPMILDISDAESETESSSESEDEPPKPPMKLPVIPAEKSDGALLRILNKIEDVSVLETTDDSSNPIVEKKRNRKRGRRGKGKQDVVVPEVKPASEINGTINLSSDRDSASTSRLSKDEWNRMKKNKRMASTNFVPSGHRNKHVRFEAENEHECSSESSVAGGFGGNSMTSVENVSGSRFPTPTFSTSRTPSASSTPIRLMPRQLRLSVPSGWALSKNSSAPVIPDAKEVALKAVHLSEPQTNKSKFFVAPVERPEEPKIPVVLEEVPEITDLPEPLREYEEIETVAVKADYASYPAMKMLSKFPKSGDRIAFKKLEMSELMTPEISNYKEADVVEYNESSGLVVLQVVVNPGVADKENLIENGVGIEICEHHWSELIDPRLMKS</sequence>
<proteinExistence type="predicted"/>
<keyword evidence="4" id="KW-1185">Reference proteome</keyword>
<dbReference type="Proteomes" id="UP000678499">
    <property type="component" value="Unassembled WGS sequence"/>
</dbReference>
<name>A0A7R9BYF2_9CRUS</name>
<dbReference type="GO" id="GO:0030619">
    <property type="term" value="F:U1 snRNA binding"/>
    <property type="evidence" value="ECO:0007669"/>
    <property type="project" value="TreeGrafter"/>
</dbReference>
<gene>
    <name evidence="3" type="ORF">NMOB1V02_LOCUS11503</name>
</gene>
<dbReference type="PANTHER" id="PTHR15197:SF0">
    <property type="entry name" value="COILIN"/>
    <property type="match status" value="1"/>
</dbReference>
<dbReference type="EMBL" id="CAJPEX010006368">
    <property type="protein sequence ID" value="CAG0924047.1"/>
    <property type="molecule type" value="Genomic_DNA"/>
</dbReference>
<feature type="compositionally biased region" description="Polar residues" evidence="1">
    <location>
        <begin position="122"/>
        <end position="133"/>
    </location>
</feature>
<feature type="compositionally biased region" description="Basic residues" evidence="1">
    <location>
        <begin position="201"/>
        <end position="211"/>
    </location>
</feature>
<accession>A0A7R9BYF2</accession>
<dbReference type="Pfam" id="PF23086">
    <property type="entry name" value="Tudor_Coilin"/>
    <property type="match status" value="1"/>
</dbReference>
<evidence type="ECO:0000259" key="2">
    <source>
        <dbReference type="Pfam" id="PF23086"/>
    </source>
</evidence>
<feature type="compositionally biased region" description="Acidic residues" evidence="1">
    <location>
        <begin position="139"/>
        <end position="153"/>
    </location>
</feature>
<feature type="compositionally biased region" description="Basic and acidic residues" evidence="1">
    <location>
        <begin position="83"/>
        <end position="101"/>
    </location>
</feature>
<dbReference type="InterPro" id="IPR024822">
    <property type="entry name" value="Coilin"/>
</dbReference>
<feature type="compositionally biased region" description="Polar residues" evidence="1">
    <location>
        <begin position="297"/>
        <end position="307"/>
    </location>
</feature>
<feature type="compositionally biased region" description="Basic and acidic residues" evidence="1">
    <location>
        <begin position="235"/>
        <end position="252"/>
    </location>
</feature>
<dbReference type="OrthoDB" id="74813at2759"/>
<evidence type="ECO:0000313" key="4">
    <source>
        <dbReference type="Proteomes" id="UP000678499"/>
    </source>
</evidence>
<dbReference type="InterPro" id="IPR056398">
    <property type="entry name" value="Tudor_Coilin"/>
</dbReference>
<evidence type="ECO:0000313" key="3">
    <source>
        <dbReference type="EMBL" id="CAD7283895.1"/>
    </source>
</evidence>
<feature type="compositionally biased region" description="Low complexity" evidence="1">
    <location>
        <begin position="308"/>
        <end position="326"/>
    </location>
</feature>
<dbReference type="AlphaFoldDB" id="A0A7R9BYF2"/>
<dbReference type="PANTHER" id="PTHR15197">
    <property type="entry name" value="COILIN P80"/>
    <property type="match status" value="1"/>
</dbReference>
<protein>
    <recommendedName>
        <fullName evidence="2">Coilin tudor domain-containing protein</fullName>
    </recommendedName>
</protein>
<feature type="region of interest" description="Disordered" evidence="1">
    <location>
        <begin position="83"/>
        <end position="165"/>
    </location>
</feature>
<feature type="region of interest" description="Disordered" evidence="1">
    <location>
        <begin position="188"/>
        <end position="326"/>
    </location>
</feature>
<dbReference type="EMBL" id="OA888405">
    <property type="protein sequence ID" value="CAD7283895.1"/>
    <property type="molecule type" value="Genomic_DNA"/>
</dbReference>
<reference evidence="3" key="1">
    <citation type="submission" date="2020-11" db="EMBL/GenBank/DDBJ databases">
        <authorList>
            <person name="Tran Van P."/>
        </authorList>
    </citation>
    <scope>NUCLEOTIDE SEQUENCE</scope>
</reference>
<feature type="compositionally biased region" description="Basic and acidic residues" evidence="1">
    <location>
        <begin position="274"/>
        <end position="285"/>
    </location>
</feature>
<feature type="domain" description="Coilin tudor" evidence="2">
    <location>
        <begin position="424"/>
        <end position="488"/>
    </location>
</feature>
<dbReference type="GO" id="GO:0015030">
    <property type="term" value="C:Cajal body"/>
    <property type="evidence" value="ECO:0007669"/>
    <property type="project" value="TreeGrafter"/>
</dbReference>
<evidence type="ECO:0000256" key="1">
    <source>
        <dbReference type="SAM" id="MobiDB-lite"/>
    </source>
</evidence>